<dbReference type="PANTHER" id="PTHR32063">
    <property type="match status" value="1"/>
</dbReference>
<feature type="transmembrane region" description="Helical" evidence="1">
    <location>
        <begin position="383"/>
        <end position="406"/>
    </location>
</feature>
<evidence type="ECO:0000313" key="2">
    <source>
        <dbReference type="EMBL" id="MBD2768143.1"/>
    </source>
</evidence>
<feature type="transmembrane region" description="Helical" evidence="1">
    <location>
        <begin position="427"/>
        <end position="447"/>
    </location>
</feature>
<dbReference type="Gene3D" id="1.20.1640.10">
    <property type="entry name" value="Multidrug efflux transporter AcrB transmembrane domain"/>
    <property type="match status" value="2"/>
</dbReference>
<evidence type="ECO:0000256" key="1">
    <source>
        <dbReference type="SAM" id="Phobius"/>
    </source>
</evidence>
<dbReference type="Gene3D" id="3.30.2090.10">
    <property type="entry name" value="Multidrug efflux transporter AcrB TolC docking domain, DN and DC subdomains"/>
    <property type="match status" value="2"/>
</dbReference>
<dbReference type="Proteomes" id="UP000612233">
    <property type="component" value="Unassembled WGS sequence"/>
</dbReference>
<dbReference type="Pfam" id="PF00873">
    <property type="entry name" value="ACR_tran"/>
    <property type="match status" value="1"/>
</dbReference>
<feature type="transmembrane region" description="Helical" evidence="1">
    <location>
        <begin position="852"/>
        <end position="874"/>
    </location>
</feature>
<keyword evidence="3" id="KW-1185">Reference proteome</keyword>
<dbReference type="Gene3D" id="3.30.70.1440">
    <property type="entry name" value="Multidrug efflux transporter AcrB pore domain"/>
    <property type="match status" value="1"/>
</dbReference>
<keyword evidence="1" id="KW-0472">Membrane</keyword>
<dbReference type="InterPro" id="IPR027463">
    <property type="entry name" value="AcrB_DN_DC_subdom"/>
</dbReference>
<dbReference type="SUPFAM" id="SSF82693">
    <property type="entry name" value="Multidrug efflux transporter AcrB pore domain, PN1, PN2, PC1 and PC2 subdomains"/>
    <property type="match status" value="3"/>
</dbReference>
<dbReference type="SUPFAM" id="SSF82866">
    <property type="entry name" value="Multidrug efflux transporter AcrB transmembrane domain"/>
    <property type="match status" value="2"/>
</dbReference>
<accession>A0A927GJ57</accession>
<feature type="transmembrane region" description="Helical" evidence="1">
    <location>
        <begin position="881"/>
        <end position="901"/>
    </location>
</feature>
<name>A0A927GJ57_9BACT</name>
<dbReference type="InterPro" id="IPR001036">
    <property type="entry name" value="Acrflvin-R"/>
</dbReference>
<dbReference type="SUPFAM" id="SSF82714">
    <property type="entry name" value="Multidrug efflux transporter AcrB TolC docking domain, DN and DC subdomains"/>
    <property type="match status" value="2"/>
</dbReference>
<dbReference type="PRINTS" id="PR00702">
    <property type="entry name" value="ACRIFLAVINRP"/>
</dbReference>
<feature type="transmembrane region" description="Helical" evidence="1">
    <location>
        <begin position="977"/>
        <end position="996"/>
    </location>
</feature>
<gene>
    <name evidence="2" type="ORF">IC235_09595</name>
</gene>
<dbReference type="PANTHER" id="PTHR32063:SF24">
    <property type="entry name" value="CATION EFFLUX SYSTEM (ACRB_ACRD_ACRF FAMILY)"/>
    <property type="match status" value="1"/>
</dbReference>
<organism evidence="2 3">
    <name type="scientific">Hymenobacter montanus</name>
    <dbReference type="NCBI Taxonomy" id="2771359"/>
    <lineage>
        <taxon>Bacteria</taxon>
        <taxon>Pseudomonadati</taxon>
        <taxon>Bacteroidota</taxon>
        <taxon>Cytophagia</taxon>
        <taxon>Cytophagales</taxon>
        <taxon>Hymenobacteraceae</taxon>
        <taxon>Hymenobacter</taxon>
    </lineage>
</organism>
<sequence length="1029" mass="112350">MRIVAFSVKNYQFMLVVFLLALGLGLNALLTMPRAEDPSTNAPSFTVVAVYPGTNPTDMEDLVVKPLEEKLNELDNVKKLVTTIDDGLAVVRIDFVYAEDPDDKYAEVLREVNNLRPELPADLASLEVQKFTPSDVNILQVALIAPTLPYAELQKQAEELQDRLQKVKVLKKVETWGYPQRQVRVSLNLEKMARLNLGLARVLGALQSENVNIPGGSVEAGAKKFNIKTSGRYANLAEIQNTVVQATAQSVVYLKDVADVSFNYEEENYLGRLNGQRAVFVTAALKDKQNIIAARKQLTPILEQFTKELPAGIRYVKSFDQADNVAHRLDGFSRDFAIAIGLVLLTLLPLGWRASVVVMISIPLCLAIGLALMNLLGFSINQLSIVGLVVALGLLVDDSIVVVENIERYLREGYGRVEAAIKATEQIALAVVGCTAVLILAFLPLVFLPEGAGDFIRSLPIAVITTVLASLFVALTIVPFLASRILSKHEQAEGNFFLRGLNRLLNRTYKPLLDAALHRPYLALAVAGAIFVGALALIPKVGFSVFPRSEKPMFLVNVETPLGTSLYETDRITRLVEAELGRHPEVRNYATNVGRSNPSIYYNVVPHNNAANFAEVFVQTQPLPVKELEAFITKLRGRLTGMPGAKVEVKQFEQGPPVEAPIAIRVFGDNLDSLRSLAFRVETLLARNEGTIYVNNPLTSLGTDLKVTINKDKAGLLGIPTAEIDRTVRLGVAGLNVGTFQLDGDDNDYNINVTLPRGPRQTLEVFDRLYVSSASGALVPLRQLADIRLEASPTTVRHYDKDRFVTITAFVKPGFLTNNVYAQVLKQLDTLRFPAGYRYVAAGEKESAEDSFGGLGTIIIITVFGILAVLILEFRTFKSTLIVLSVIPLGVIGAVLALLLTGNSFSFVAVIGLIALIGIEVKNSILLVDFTNQLRGQGRSLEEAIEEAGQVRFIPILLTTLTAIGGLVPLVLENNPLYSPLAWVLIGGLISSLLLTRIVTPVLYKLLPPTLPQPHETEVAEAPTELVPT</sequence>
<keyword evidence="1" id="KW-0812">Transmembrane</keyword>
<feature type="transmembrane region" description="Helical" evidence="1">
    <location>
        <begin position="357"/>
        <end position="377"/>
    </location>
</feature>
<feature type="transmembrane region" description="Helical" evidence="1">
    <location>
        <begin position="951"/>
        <end position="971"/>
    </location>
</feature>
<feature type="transmembrane region" description="Helical" evidence="1">
    <location>
        <begin position="331"/>
        <end position="350"/>
    </location>
</feature>
<dbReference type="GO" id="GO:0005886">
    <property type="term" value="C:plasma membrane"/>
    <property type="evidence" value="ECO:0007669"/>
    <property type="project" value="TreeGrafter"/>
</dbReference>
<dbReference type="RefSeq" id="WP_191004964.1">
    <property type="nucleotide sequence ID" value="NZ_JACXAD010000009.1"/>
</dbReference>
<dbReference type="EMBL" id="JACXAD010000009">
    <property type="protein sequence ID" value="MBD2768143.1"/>
    <property type="molecule type" value="Genomic_DNA"/>
</dbReference>
<feature type="transmembrane region" description="Helical" evidence="1">
    <location>
        <begin position="520"/>
        <end position="538"/>
    </location>
</feature>
<proteinExistence type="predicted"/>
<protein>
    <submittedName>
        <fullName evidence="2">Efflux RND transporter permease subunit</fullName>
    </submittedName>
</protein>
<feature type="transmembrane region" description="Helical" evidence="1">
    <location>
        <begin position="907"/>
        <end position="930"/>
    </location>
</feature>
<evidence type="ECO:0000313" key="3">
    <source>
        <dbReference type="Proteomes" id="UP000612233"/>
    </source>
</evidence>
<dbReference type="GO" id="GO:0042910">
    <property type="term" value="F:xenobiotic transmembrane transporter activity"/>
    <property type="evidence" value="ECO:0007669"/>
    <property type="project" value="TreeGrafter"/>
</dbReference>
<comment type="caution">
    <text evidence="2">The sequence shown here is derived from an EMBL/GenBank/DDBJ whole genome shotgun (WGS) entry which is preliminary data.</text>
</comment>
<dbReference type="AlphaFoldDB" id="A0A927GJ57"/>
<keyword evidence="1" id="KW-1133">Transmembrane helix</keyword>
<feature type="transmembrane region" description="Helical" evidence="1">
    <location>
        <begin position="459"/>
        <end position="482"/>
    </location>
</feature>
<reference evidence="2" key="1">
    <citation type="submission" date="2020-09" db="EMBL/GenBank/DDBJ databases">
        <authorList>
            <person name="Kim M.K."/>
        </authorList>
    </citation>
    <scope>NUCLEOTIDE SEQUENCE</scope>
    <source>
        <strain evidence="2">BT664</strain>
    </source>
</reference>
<dbReference type="Gene3D" id="3.30.70.1430">
    <property type="entry name" value="Multidrug efflux transporter AcrB pore domain"/>
    <property type="match status" value="2"/>
</dbReference>
<dbReference type="Gene3D" id="3.30.70.1320">
    <property type="entry name" value="Multidrug efflux transporter AcrB pore domain like"/>
    <property type="match status" value="1"/>
</dbReference>